<feature type="chain" id="PRO_5019494433" evidence="3">
    <location>
        <begin position="21"/>
        <end position="507"/>
    </location>
</feature>
<dbReference type="Gene3D" id="2.120.10.70">
    <property type="entry name" value="Fucose-specific lectin"/>
    <property type="match status" value="1"/>
</dbReference>
<proteinExistence type="predicted"/>
<keyword evidence="2" id="KW-1133">Transmembrane helix</keyword>
<evidence type="ECO:0000256" key="2">
    <source>
        <dbReference type="SAM" id="Phobius"/>
    </source>
</evidence>
<feature type="signal peptide" evidence="3">
    <location>
        <begin position="1"/>
        <end position="20"/>
    </location>
</feature>
<gene>
    <name evidence="4" type="ORF">TT172_LOCUS1468</name>
</gene>
<feature type="compositionally biased region" description="Low complexity" evidence="1">
    <location>
        <begin position="360"/>
        <end position="377"/>
    </location>
</feature>
<keyword evidence="3" id="KW-0732">Signal</keyword>
<feature type="region of interest" description="Disordered" evidence="1">
    <location>
        <begin position="354"/>
        <end position="377"/>
    </location>
</feature>
<keyword evidence="2" id="KW-0472">Membrane</keyword>
<organism evidence="4 5">
    <name type="scientific">Thermothielavioides terrestris</name>
    <dbReference type="NCBI Taxonomy" id="2587410"/>
    <lineage>
        <taxon>Eukaryota</taxon>
        <taxon>Fungi</taxon>
        <taxon>Dikarya</taxon>
        <taxon>Ascomycota</taxon>
        <taxon>Pezizomycotina</taxon>
        <taxon>Sordariomycetes</taxon>
        <taxon>Sordariomycetidae</taxon>
        <taxon>Sordariales</taxon>
        <taxon>Chaetomiaceae</taxon>
        <taxon>Thermothielavioides</taxon>
    </lineage>
</organism>
<feature type="region of interest" description="Disordered" evidence="1">
    <location>
        <begin position="415"/>
        <end position="507"/>
    </location>
</feature>
<name>A0A446B977_9PEZI</name>
<reference evidence="4 5" key="1">
    <citation type="submission" date="2018-04" db="EMBL/GenBank/DDBJ databases">
        <authorList>
            <person name="Huttner S."/>
            <person name="Dainat J."/>
        </authorList>
    </citation>
    <scope>NUCLEOTIDE SEQUENCE [LARGE SCALE GENOMIC DNA]</scope>
</reference>
<protein>
    <submittedName>
        <fullName evidence="4">D1ef8d42-9db4-44f9-97c2-29baaa401d6f</fullName>
    </submittedName>
</protein>
<evidence type="ECO:0000313" key="4">
    <source>
        <dbReference type="EMBL" id="SPQ19049.1"/>
    </source>
</evidence>
<dbReference type="SUPFAM" id="SSF89372">
    <property type="entry name" value="Fucose-specific lectin"/>
    <property type="match status" value="1"/>
</dbReference>
<evidence type="ECO:0000256" key="1">
    <source>
        <dbReference type="SAM" id="MobiDB-lite"/>
    </source>
</evidence>
<accession>A0A446B977</accession>
<evidence type="ECO:0000256" key="3">
    <source>
        <dbReference type="SAM" id="SignalP"/>
    </source>
</evidence>
<evidence type="ECO:0000313" key="5">
    <source>
        <dbReference type="Proteomes" id="UP000289323"/>
    </source>
</evidence>
<feature type="transmembrane region" description="Helical" evidence="2">
    <location>
        <begin position="386"/>
        <end position="407"/>
    </location>
</feature>
<dbReference type="EMBL" id="OUUZ01000001">
    <property type="protein sequence ID" value="SPQ19049.1"/>
    <property type="molecule type" value="Genomic_DNA"/>
</dbReference>
<sequence>MASLLSTLLLVGATVSPAHASIAAWWNGYGTQVMLLNSTTNQIRYSTCNSQDEPRYSYTDGSVLSLSHKPKPGTPLAGTGWWDESKTIASMFYIDNQGDIINALFNCNMSTGLFQNQGEWPISTNVPSIHANSGLAAVLLGDTAGYRVYFHDNDSAINELGYTTADGWNYRGVISHDINSLPGLGAAFSGTDNITVVSPRDSQNIATTRLNADSTWFRSTLPHPLQGNPTTADTNRSDIAVNETASANFSLPAWDGTTKGIGISIDKAFTRFVWYIGNDGNLYSVANQNYIWALRANQSSAFWPKADDPNAELAVAYDQKSSTVRIYYMVKDRLSEVLYQDGVWKAWSTVAAPPPQATVSSTTNSTSSADASTDGSGLSTGAKAGIGVGVSLGAISLGAIIAVIVLVRRKKNQGFEQADEGSTTLGPGTPAPSYGSPAAARASAVPHDQYAWEKSRAETTPQPEQQHIHQLDSVTAPTELDAPQPIYELPDQSYSHELVAEPPRPRQ</sequence>
<dbReference type="AlphaFoldDB" id="A0A446B977"/>
<dbReference type="Proteomes" id="UP000289323">
    <property type="component" value="Unassembled WGS sequence"/>
</dbReference>
<keyword evidence="2" id="KW-0812">Transmembrane</keyword>